<evidence type="ECO:0000256" key="1">
    <source>
        <dbReference type="ARBA" id="ARBA00004123"/>
    </source>
</evidence>
<feature type="region of interest" description="Disordered" evidence="7">
    <location>
        <begin position="257"/>
        <end position="326"/>
    </location>
</feature>
<evidence type="ECO:0000256" key="6">
    <source>
        <dbReference type="PROSITE-ProRule" id="PRU00089"/>
    </source>
</evidence>
<reference evidence="9" key="1">
    <citation type="submission" date="2018-07" db="EMBL/GenBank/DDBJ databases">
        <authorList>
            <person name="Quirk P.G."/>
            <person name="Krulwich T.A."/>
        </authorList>
    </citation>
    <scope>NUCLEOTIDE SEQUENCE</scope>
</reference>
<evidence type="ECO:0000313" key="9">
    <source>
        <dbReference type="EMBL" id="SSX18572.1"/>
    </source>
</evidence>
<comment type="subcellular location">
    <subcellularLocation>
        <location evidence="1 6">Nucleus</location>
    </subcellularLocation>
</comment>
<evidence type="ECO:0000256" key="2">
    <source>
        <dbReference type="ARBA" id="ARBA00023015"/>
    </source>
</evidence>
<accession>A0A336LKL7</accession>
<dbReference type="CDD" id="cd00059">
    <property type="entry name" value="FH_FOX"/>
    <property type="match status" value="1"/>
</dbReference>
<dbReference type="AlphaFoldDB" id="A0A336LKL7"/>
<evidence type="ECO:0000256" key="4">
    <source>
        <dbReference type="ARBA" id="ARBA00023163"/>
    </source>
</evidence>
<evidence type="ECO:0000256" key="5">
    <source>
        <dbReference type="ARBA" id="ARBA00023242"/>
    </source>
</evidence>
<dbReference type="PRINTS" id="PR00053">
    <property type="entry name" value="FORKHEAD"/>
</dbReference>
<dbReference type="GO" id="GO:0005634">
    <property type="term" value="C:nucleus"/>
    <property type="evidence" value="ECO:0007669"/>
    <property type="project" value="UniProtKB-SubCell"/>
</dbReference>
<evidence type="ECO:0000256" key="7">
    <source>
        <dbReference type="SAM" id="MobiDB-lite"/>
    </source>
</evidence>
<dbReference type="SUPFAM" id="SSF46785">
    <property type="entry name" value="Winged helix' DNA-binding domain"/>
    <property type="match status" value="1"/>
</dbReference>
<name>A0A336LKL7_CULSO</name>
<dbReference type="InterPro" id="IPR036388">
    <property type="entry name" value="WH-like_DNA-bd_sf"/>
</dbReference>
<dbReference type="GO" id="GO:0000978">
    <property type="term" value="F:RNA polymerase II cis-regulatory region sequence-specific DNA binding"/>
    <property type="evidence" value="ECO:0007669"/>
    <property type="project" value="TreeGrafter"/>
</dbReference>
<feature type="domain" description="Fork-head" evidence="8">
    <location>
        <begin position="178"/>
        <end position="265"/>
    </location>
</feature>
<proteinExistence type="predicted"/>
<dbReference type="GO" id="GO:0000981">
    <property type="term" value="F:DNA-binding transcription factor activity, RNA polymerase II-specific"/>
    <property type="evidence" value="ECO:0007669"/>
    <property type="project" value="TreeGrafter"/>
</dbReference>
<sequence length="457" mass="51893">MMINENGTSTTESIIINCLNSSDALVIIDNQLNNNMNCPTISFPMNTNFLDLCNFVEVQQISTFPDGEQQELPALVPNQTYLNSPDSTNSSTSTTNNVASSEKTIDETDDQDGYESESELTNLNWLTELKNITNLSPPDLPVTDQPTTRFNKFMTSVRKSHENFEKRRYIYATCCNEKPPFNYAQIIAMAMLEHGRMTLQGICKWIQERFAYYKTHKNWNNSIRHNLSLNFFFTKVARGKNEKGKGGYWELAMDTSKSHRKRLRRNRNGKHKNNILNSCNKNRTRKSLNKTTTTHKDNTQFMSRETKVPDSDMPNREQEEDEHQQSIASDEELLNNIAANITAQNQNQDSNVYNVGATSLISTNEIYFADEIPQSITDDIILSSTSTTNTISTVTTTSSTSSVQVPVISDGPSVIVEYLPTMDTFDENELNGLINLNEQELIDRFLNCGDDHEIFVN</sequence>
<feature type="compositionally biased region" description="Acidic residues" evidence="7">
    <location>
        <begin position="107"/>
        <end position="117"/>
    </location>
</feature>
<dbReference type="SMART" id="SM00339">
    <property type="entry name" value="FH"/>
    <property type="match status" value="1"/>
</dbReference>
<dbReference type="EMBL" id="UFQT01000040">
    <property type="protein sequence ID" value="SSX18572.1"/>
    <property type="molecule type" value="Genomic_DNA"/>
</dbReference>
<dbReference type="Pfam" id="PF00250">
    <property type="entry name" value="Forkhead"/>
    <property type="match status" value="1"/>
</dbReference>
<dbReference type="OMA" id="TTIVCHT"/>
<dbReference type="InterPro" id="IPR001766">
    <property type="entry name" value="Fork_head_dom"/>
</dbReference>
<keyword evidence="3 6" id="KW-0238">DNA-binding</keyword>
<feature type="compositionally biased region" description="Basic residues" evidence="7">
    <location>
        <begin position="258"/>
        <end position="273"/>
    </location>
</feature>
<dbReference type="Gene3D" id="1.10.10.10">
    <property type="entry name" value="Winged helix-like DNA-binding domain superfamily/Winged helix DNA-binding domain"/>
    <property type="match status" value="1"/>
</dbReference>
<organism evidence="9">
    <name type="scientific">Culicoides sonorensis</name>
    <name type="common">Biting midge</name>
    <dbReference type="NCBI Taxonomy" id="179676"/>
    <lineage>
        <taxon>Eukaryota</taxon>
        <taxon>Metazoa</taxon>
        <taxon>Ecdysozoa</taxon>
        <taxon>Arthropoda</taxon>
        <taxon>Hexapoda</taxon>
        <taxon>Insecta</taxon>
        <taxon>Pterygota</taxon>
        <taxon>Neoptera</taxon>
        <taxon>Endopterygota</taxon>
        <taxon>Diptera</taxon>
        <taxon>Nematocera</taxon>
        <taxon>Chironomoidea</taxon>
        <taxon>Ceratopogonidae</taxon>
        <taxon>Ceratopogoninae</taxon>
        <taxon>Culicoides</taxon>
        <taxon>Monoculicoides</taxon>
    </lineage>
</organism>
<keyword evidence="4" id="KW-0804">Transcription</keyword>
<gene>
    <name evidence="9" type="primary">CSON010119</name>
</gene>
<dbReference type="PANTHER" id="PTHR45881:SF1">
    <property type="entry name" value="FORK HEAD PROTEIN HOMOLOG 2"/>
    <property type="match status" value="1"/>
</dbReference>
<dbReference type="PROSITE" id="PS50039">
    <property type="entry name" value="FORK_HEAD_3"/>
    <property type="match status" value="1"/>
</dbReference>
<dbReference type="InterPro" id="IPR036390">
    <property type="entry name" value="WH_DNA-bd_sf"/>
</dbReference>
<evidence type="ECO:0000259" key="8">
    <source>
        <dbReference type="PROSITE" id="PS50039"/>
    </source>
</evidence>
<evidence type="ECO:0000256" key="3">
    <source>
        <dbReference type="ARBA" id="ARBA00023125"/>
    </source>
</evidence>
<feature type="region of interest" description="Disordered" evidence="7">
    <location>
        <begin position="78"/>
        <end position="117"/>
    </location>
</feature>
<keyword evidence="2" id="KW-0805">Transcription regulation</keyword>
<keyword evidence="5 6" id="KW-0539">Nucleus</keyword>
<feature type="compositionally biased region" description="Basic and acidic residues" evidence="7">
    <location>
        <begin position="294"/>
        <end position="317"/>
    </location>
</feature>
<feature type="compositionally biased region" description="Low complexity" evidence="7">
    <location>
        <begin position="83"/>
        <end position="101"/>
    </location>
</feature>
<dbReference type="VEuPathDB" id="VectorBase:CSON010119"/>
<protein>
    <submittedName>
        <fullName evidence="9">CSON010119 protein</fullName>
    </submittedName>
</protein>
<dbReference type="PANTHER" id="PTHR45881">
    <property type="entry name" value="CHECKPOINT SUPPRESSOR 1-LIKE, ISOFORM A-RELATED"/>
    <property type="match status" value="1"/>
</dbReference>
<feature type="DNA-binding region" description="Fork-head" evidence="6">
    <location>
        <begin position="178"/>
        <end position="265"/>
    </location>
</feature>